<organism evidence="1 2">
    <name type="scientific">Ruminiclostridium hungatei</name>
    <name type="common">Clostridium hungatei</name>
    <dbReference type="NCBI Taxonomy" id="48256"/>
    <lineage>
        <taxon>Bacteria</taxon>
        <taxon>Bacillati</taxon>
        <taxon>Bacillota</taxon>
        <taxon>Clostridia</taxon>
        <taxon>Eubacteriales</taxon>
        <taxon>Oscillospiraceae</taxon>
        <taxon>Ruminiclostridium</taxon>
    </lineage>
</organism>
<evidence type="ECO:0000313" key="2">
    <source>
        <dbReference type="Proteomes" id="UP000191554"/>
    </source>
</evidence>
<dbReference type="EMBL" id="MZGX01000032">
    <property type="protein sequence ID" value="OPX42213.1"/>
    <property type="molecule type" value="Genomic_DNA"/>
</dbReference>
<gene>
    <name evidence="1" type="ORF">CLHUN_38630</name>
</gene>
<sequence length="35" mass="4066">MTDVSGWRSKVERNFEEDKNVAPIPCRDFHGVLCE</sequence>
<keyword evidence="2" id="KW-1185">Reference proteome</keyword>
<protein>
    <submittedName>
        <fullName evidence="1">Uncharacterized protein</fullName>
    </submittedName>
</protein>
<comment type="caution">
    <text evidence="1">The sequence shown here is derived from an EMBL/GenBank/DDBJ whole genome shotgun (WGS) entry which is preliminary data.</text>
</comment>
<name>A0A1V4SEP1_RUMHU</name>
<dbReference type="Proteomes" id="UP000191554">
    <property type="component" value="Unassembled WGS sequence"/>
</dbReference>
<reference evidence="1 2" key="1">
    <citation type="submission" date="2017-03" db="EMBL/GenBank/DDBJ databases">
        <title>Genome sequence of Clostridium hungatei DSM 14427.</title>
        <authorList>
            <person name="Poehlein A."/>
            <person name="Daniel R."/>
        </authorList>
    </citation>
    <scope>NUCLEOTIDE SEQUENCE [LARGE SCALE GENOMIC DNA]</scope>
    <source>
        <strain evidence="1 2">DSM 14427</strain>
    </source>
</reference>
<dbReference type="AlphaFoldDB" id="A0A1V4SEP1"/>
<proteinExistence type="predicted"/>
<evidence type="ECO:0000313" key="1">
    <source>
        <dbReference type="EMBL" id="OPX42213.1"/>
    </source>
</evidence>
<accession>A0A1V4SEP1</accession>